<accession>A0AAW1DQT0</accession>
<dbReference type="PROSITE" id="PS50235">
    <property type="entry name" value="USP_3"/>
    <property type="match status" value="1"/>
</dbReference>
<evidence type="ECO:0000259" key="8">
    <source>
        <dbReference type="PROSITE" id="PS50235"/>
    </source>
</evidence>
<dbReference type="AlphaFoldDB" id="A0AAW1DQT0"/>
<sequence>MISRQPGVCGLNNLGNTCFMNSVLQCMSNCPPITDYFLSNKHKRELNTTNPLGMKGEIARVYGELIQAIWSAKYETINPLPFKIQVGKFNRNFSGFQQHDSQELLTFLLDGLHEDLNRIKTKPYIELKDSFGRCDKELATEAWENYKKRNDSIIVDTFHGLLKSRVVCPECERVSVTFDPFCHLSLPLPLNKDRIINVRYIPFDGNKNERNFRVTVPRKGIIRDLCEELSARIGCKADHLLVAEIARSHFHKFYFNEDCLDNIDEKDFIFVYELPLIQTQAAAFNEAEVSNQVIVPVCFWEKLKHIDKFAQNHLFGIPILVAFPRTSISIAEIHNILKEKMKRYFVFENKVGSDDDIHEDRKLKKSVNKGNLNKRYFPLFTMDSTMSALNPVPLQFVDNVFNFKDVTTENYNRRCFGRIALIVQMSAEERRQHYREKTAEYAADLILSKSSFLSHRDNKKIDILDCISLFTTCEKLSADDAWYCPACQKHQRATKKFDLWKLARILIIHLKRFSYSRCRHDKIDSLIDFPVNDLTLADYLTNTEGPNIKYDLIGVCNHYGTMRGGHYTAYCKNKRTRKWYCFDDSSVSVLKSEESIVTPAAYVLFYMAKEEESPSPTCSSVH</sequence>
<dbReference type="EMBL" id="JAPXFL010000001">
    <property type="protein sequence ID" value="KAK9513056.1"/>
    <property type="molecule type" value="Genomic_DNA"/>
</dbReference>
<dbReference type="Gene3D" id="3.90.70.10">
    <property type="entry name" value="Cysteine proteinases"/>
    <property type="match status" value="2"/>
</dbReference>
<evidence type="ECO:0000256" key="6">
    <source>
        <dbReference type="ARBA" id="ARBA00022807"/>
    </source>
</evidence>
<evidence type="ECO:0000256" key="3">
    <source>
        <dbReference type="ARBA" id="ARBA00022670"/>
    </source>
</evidence>
<evidence type="ECO:0000256" key="7">
    <source>
        <dbReference type="RuleBase" id="RU366025"/>
    </source>
</evidence>
<proteinExistence type="inferred from homology"/>
<dbReference type="InterPro" id="IPR018200">
    <property type="entry name" value="USP_CS"/>
</dbReference>
<dbReference type="InterPro" id="IPR038765">
    <property type="entry name" value="Papain-like_cys_pep_sf"/>
</dbReference>
<dbReference type="InterPro" id="IPR028889">
    <property type="entry name" value="USP"/>
</dbReference>
<comment type="similarity">
    <text evidence="2 7">Belongs to the peptidase C19 family.</text>
</comment>
<dbReference type="InterPro" id="IPR050185">
    <property type="entry name" value="Ub_carboxyl-term_hydrolase"/>
</dbReference>
<keyword evidence="3 7" id="KW-0645">Protease</keyword>
<dbReference type="PROSITE" id="PS00973">
    <property type="entry name" value="USP_2"/>
    <property type="match status" value="1"/>
</dbReference>
<evidence type="ECO:0000256" key="4">
    <source>
        <dbReference type="ARBA" id="ARBA00022786"/>
    </source>
</evidence>
<reference evidence="9 10" key="1">
    <citation type="submission" date="2022-12" db="EMBL/GenBank/DDBJ databases">
        <title>Chromosome-level genome assembly of true bugs.</title>
        <authorList>
            <person name="Ma L."/>
            <person name="Li H."/>
        </authorList>
    </citation>
    <scope>NUCLEOTIDE SEQUENCE [LARGE SCALE GENOMIC DNA]</scope>
    <source>
        <strain evidence="9">Lab_2022b</strain>
    </source>
</reference>
<evidence type="ECO:0000256" key="1">
    <source>
        <dbReference type="ARBA" id="ARBA00000707"/>
    </source>
</evidence>
<protein>
    <recommendedName>
        <fullName evidence="7">Ubiquitin carboxyl-terminal hydrolase</fullName>
        <ecNumber evidence="7">3.4.19.12</ecNumber>
    </recommendedName>
</protein>
<keyword evidence="6 7" id="KW-0788">Thiol protease</keyword>
<evidence type="ECO:0000313" key="10">
    <source>
        <dbReference type="Proteomes" id="UP001461498"/>
    </source>
</evidence>
<keyword evidence="10" id="KW-1185">Reference proteome</keyword>
<feature type="domain" description="USP" evidence="8">
    <location>
        <begin position="9"/>
        <end position="609"/>
    </location>
</feature>
<dbReference type="CDD" id="cd02674">
    <property type="entry name" value="Peptidase_C19R"/>
    <property type="match status" value="1"/>
</dbReference>
<dbReference type="InterPro" id="IPR029346">
    <property type="entry name" value="USP_C"/>
</dbReference>
<evidence type="ECO:0000256" key="5">
    <source>
        <dbReference type="ARBA" id="ARBA00022801"/>
    </source>
</evidence>
<dbReference type="Proteomes" id="UP001461498">
    <property type="component" value="Unassembled WGS sequence"/>
</dbReference>
<evidence type="ECO:0000313" key="9">
    <source>
        <dbReference type="EMBL" id="KAK9513056.1"/>
    </source>
</evidence>
<dbReference type="PANTHER" id="PTHR21646">
    <property type="entry name" value="UBIQUITIN CARBOXYL-TERMINAL HYDROLASE"/>
    <property type="match status" value="1"/>
</dbReference>
<dbReference type="PROSITE" id="PS00972">
    <property type="entry name" value="USP_1"/>
    <property type="match status" value="1"/>
</dbReference>
<dbReference type="Pfam" id="PF14533">
    <property type="entry name" value="USP7_C2"/>
    <property type="match status" value="1"/>
</dbReference>
<dbReference type="InterPro" id="IPR001394">
    <property type="entry name" value="Peptidase_C19_UCH"/>
</dbReference>
<comment type="caution">
    <text evidence="9">The sequence shown here is derived from an EMBL/GenBank/DDBJ whole genome shotgun (WGS) entry which is preliminary data.</text>
</comment>
<dbReference type="Pfam" id="PF00443">
    <property type="entry name" value="UCH"/>
    <property type="match status" value="1"/>
</dbReference>
<gene>
    <name evidence="9" type="ORF">O3M35_001336</name>
</gene>
<dbReference type="GO" id="GO:0016579">
    <property type="term" value="P:protein deubiquitination"/>
    <property type="evidence" value="ECO:0007669"/>
    <property type="project" value="InterPro"/>
</dbReference>
<keyword evidence="4 7" id="KW-0833">Ubl conjugation pathway</keyword>
<dbReference type="GO" id="GO:0004843">
    <property type="term" value="F:cysteine-type deubiquitinase activity"/>
    <property type="evidence" value="ECO:0007669"/>
    <property type="project" value="UniProtKB-UniRule"/>
</dbReference>
<evidence type="ECO:0000256" key="2">
    <source>
        <dbReference type="ARBA" id="ARBA00009085"/>
    </source>
</evidence>
<organism evidence="9 10">
    <name type="scientific">Rhynocoris fuscipes</name>
    <dbReference type="NCBI Taxonomy" id="488301"/>
    <lineage>
        <taxon>Eukaryota</taxon>
        <taxon>Metazoa</taxon>
        <taxon>Ecdysozoa</taxon>
        <taxon>Arthropoda</taxon>
        <taxon>Hexapoda</taxon>
        <taxon>Insecta</taxon>
        <taxon>Pterygota</taxon>
        <taxon>Neoptera</taxon>
        <taxon>Paraneoptera</taxon>
        <taxon>Hemiptera</taxon>
        <taxon>Heteroptera</taxon>
        <taxon>Panheteroptera</taxon>
        <taxon>Cimicomorpha</taxon>
        <taxon>Reduviidae</taxon>
        <taxon>Harpactorinae</taxon>
        <taxon>Harpactorini</taxon>
        <taxon>Rhynocoris</taxon>
    </lineage>
</organism>
<dbReference type="EC" id="3.4.19.12" evidence="7"/>
<dbReference type="GO" id="GO:0006508">
    <property type="term" value="P:proteolysis"/>
    <property type="evidence" value="ECO:0007669"/>
    <property type="project" value="UniProtKB-KW"/>
</dbReference>
<comment type="catalytic activity">
    <reaction evidence="1 7">
        <text>Thiol-dependent hydrolysis of ester, thioester, amide, peptide and isopeptide bonds formed by the C-terminal Gly of ubiquitin (a 76-residue protein attached to proteins as an intracellular targeting signal).</text>
        <dbReference type="EC" id="3.4.19.12"/>
    </reaction>
</comment>
<name>A0AAW1DQT0_9HEMI</name>
<keyword evidence="5 7" id="KW-0378">Hydrolase</keyword>
<dbReference type="SUPFAM" id="SSF54001">
    <property type="entry name" value="Cysteine proteinases"/>
    <property type="match status" value="1"/>
</dbReference>
<dbReference type="PANTHER" id="PTHR21646:SF24">
    <property type="entry name" value="UBIQUITIN CARBOXYL-TERMINAL HYDROLASE"/>
    <property type="match status" value="1"/>
</dbReference>